<dbReference type="InterPro" id="IPR019658">
    <property type="entry name" value="DUF2515"/>
</dbReference>
<evidence type="ECO:0008006" key="3">
    <source>
        <dbReference type="Google" id="ProtNLM"/>
    </source>
</evidence>
<dbReference type="Proteomes" id="UP000242662">
    <property type="component" value="Unassembled WGS sequence"/>
</dbReference>
<dbReference type="AlphaFoldDB" id="A0A1G6HBK4"/>
<dbReference type="Pfam" id="PF10720">
    <property type="entry name" value="DUF2515"/>
    <property type="match status" value="1"/>
</dbReference>
<sequence length="286" mass="34332">MMEWQFSFHNADNISRTKMYDAFARKLPEIRYARLAGLISRNTGWAMTDLLTKKKRWLSEAEKKQLAWIYEQISHLIFYDTYYQLSLYSRSKRKGQLLLDTMSTYGVSIFMQQEWLRFWEGRDEIRLLHAAIIHAQFMIQHRLLGRLPPQLMRIWAKDVKENGMDLPTSRGPLYHIHMKQVHDPTKRVKYLKQTASLLYHPHIEWGAYRFLYGVEPTGSRRDYLSCCNQGNAWPLRISFPKCKTNIPVKHTHYRDWYGHCDVQKIERLFRPISVVPKMYMNKNRKQ</sequence>
<name>A0A1G6HBK4_9BACI</name>
<dbReference type="EMBL" id="FMYM01000003">
    <property type="protein sequence ID" value="SDB91315.1"/>
    <property type="molecule type" value="Genomic_DNA"/>
</dbReference>
<accession>A0A1G6HBK4</accession>
<proteinExistence type="predicted"/>
<gene>
    <name evidence="1" type="ORF">SAMN05421737_103125</name>
</gene>
<organism evidence="1 2">
    <name type="scientific">Shouchella lonarensis</name>
    <dbReference type="NCBI Taxonomy" id="1464122"/>
    <lineage>
        <taxon>Bacteria</taxon>
        <taxon>Bacillati</taxon>
        <taxon>Bacillota</taxon>
        <taxon>Bacilli</taxon>
        <taxon>Bacillales</taxon>
        <taxon>Bacillaceae</taxon>
        <taxon>Shouchella</taxon>
    </lineage>
</organism>
<evidence type="ECO:0000313" key="2">
    <source>
        <dbReference type="Proteomes" id="UP000242662"/>
    </source>
</evidence>
<evidence type="ECO:0000313" key="1">
    <source>
        <dbReference type="EMBL" id="SDB91315.1"/>
    </source>
</evidence>
<keyword evidence="2" id="KW-1185">Reference proteome</keyword>
<reference evidence="2" key="1">
    <citation type="submission" date="2016-09" db="EMBL/GenBank/DDBJ databases">
        <authorList>
            <person name="Varghese N."/>
            <person name="Submissions S."/>
        </authorList>
    </citation>
    <scope>NUCLEOTIDE SEQUENCE [LARGE SCALE GENOMIC DNA]</scope>
    <source>
        <strain evidence="2">25nlg</strain>
    </source>
</reference>
<dbReference type="STRING" id="1464122.SAMN05421737_103125"/>
<protein>
    <recommendedName>
        <fullName evidence="3">DUF2515 domain-containing protein</fullName>
    </recommendedName>
</protein>